<organism evidence="1">
    <name type="scientific">uncultured Caudovirales phage</name>
    <dbReference type="NCBI Taxonomy" id="2100421"/>
    <lineage>
        <taxon>Viruses</taxon>
        <taxon>Duplodnaviria</taxon>
        <taxon>Heunggongvirae</taxon>
        <taxon>Uroviricota</taxon>
        <taxon>Caudoviricetes</taxon>
        <taxon>Peduoviridae</taxon>
        <taxon>Maltschvirus</taxon>
        <taxon>Maltschvirus maltsch</taxon>
    </lineage>
</organism>
<gene>
    <name evidence="1" type="ORF">UFOVP645_27</name>
</gene>
<evidence type="ECO:0008006" key="2">
    <source>
        <dbReference type="Google" id="ProtNLM"/>
    </source>
</evidence>
<dbReference type="EMBL" id="LR796622">
    <property type="protein sequence ID" value="CAB4154763.1"/>
    <property type="molecule type" value="Genomic_DNA"/>
</dbReference>
<proteinExistence type="predicted"/>
<accession>A0A6J5N755</accession>
<protein>
    <recommendedName>
        <fullName evidence="2">HK97 gp10 family phage protein</fullName>
    </recommendedName>
</protein>
<sequence length="99" mass="11392">MSMEFKIGFTAKTSLDQLKQVMAQVQKLPQEAYNHFKSITPIDTGNARSRTSLKSNKTIEADYPYAKRLDEGWSRQAPRGMIKPTEEFINKRIKQITGR</sequence>
<evidence type="ECO:0000313" key="1">
    <source>
        <dbReference type="EMBL" id="CAB4154763.1"/>
    </source>
</evidence>
<name>A0A6J5N755_9CAUD</name>
<reference evidence="1" key="1">
    <citation type="submission" date="2020-04" db="EMBL/GenBank/DDBJ databases">
        <authorList>
            <person name="Chiriac C."/>
            <person name="Salcher M."/>
            <person name="Ghai R."/>
            <person name="Kavagutti S V."/>
        </authorList>
    </citation>
    <scope>NUCLEOTIDE SEQUENCE</scope>
</reference>